<reference evidence="2 3" key="1">
    <citation type="journal article" date="2014" name="Curr. Biol.">
        <title>The genome of the clonal raider ant Cerapachys biroi.</title>
        <authorList>
            <person name="Oxley P.R."/>
            <person name="Ji L."/>
            <person name="Fetter-Pruneda I."/>
            <person name="McKenzie S.K."/>
            <person name="Li C."/>
            <person name="Hu H."/>
            <person name="Zhang G."/>
            <person name="Kronauer D.J."/>
        </authorList>
    </citation>
    <scope>NUCLEOTIDE SEQUENCE [LARGE SCALE GENOMIC DNA]</scope>
</reference>
<evidence type="ECO:0000256" key="1">
    <source>
        <dbReference type="SAM" id="MobiDB-lite"/>
    </source>
</evidence>
<proteinExistence type="predicted"/>
<gene>
    <name evidence="2" type="ORF">X777_10513</name>
</gene>
<evidence type="ECO:0008006" key="4">
    <source>
        <dbReference type="Google" id="ProtNLM"/>
    </source>
</evidence>
<evidence type="ECO:0000313" key="2">
    <source>
        <dbReference type="EMBL" id="EZA61681.1"/>
    </source>
</evidence>
<dbReference type="Proteomes" id="UP000053097">
    <property type="component" value="Unassembled WGS sequence"/>
</dbReference>
<feature type="compositionally biased region" description="Basic residues" evidence="1">
    <location>
        <begin position="180"/>
        <end position="192"/>
    </location>
</feature>
<dbReference type="AlphaFoldDB" id="A0A026X115"/>
<dbReference type="PANTHER" id="PTHR45823:SF1">
    <property type="entry name" value="T-SNARE COILED-COIL HOMOLOGY DOMAIN-CONTAINING PROTEIN"/>
    <property type="match status" value="1"/>
</dbReference>
<name>A0A026X115_OOCBI</name>
<accession>A0A026X115</accession>
<protein>
    <recommendedName>
        <fullName evidence="4">Retrotransposon gag domain-containing protein</fullName>
    </recommendedName>
</protein>
<dbReference type="PANTHER" id="PTHR45823">
    <property type="entry name" value="T-SNARE COILED-COIL HOMOLOGY DOMAIN-CONTAINING PROTEIN"/>
    <property type="match status" value="1"/>
</dbReference>
<organism evidence="2 3">
    <name type="scientific">Ooceraea biroi</name>
    <name type="common">Clonal raider ant</name>
    <name type="synonym">Cerapachys biroi</name>
    <dbReference type="NCBI Taxonomy" id="2015173"/>
    <lineage>
        <taxon>Eukaryota</taxon>
        <taxon>Metazoa</taxon>
        <taxon>Ecdysozoa</taxon>
        <taxon>Arthropoda</taxon>
        <taxon>Hexapoda</taxon>
        <taxon>Insecta</taxon>
        <taxon>Pterygota</taxon>
        <taxon>Neoptera</taxon>
        <taxon>Endopterygota</taxon>
        <taxon>Hymenoptera</taxon>
        <taxon>Apocrita</taxon>
        <taxon>Aculeata</taxon>
        <taxon>Formicoidea</taxon>
        <taxon>Formicidae</taxon>
        <taxon>Dorylinae</taxon>
        <taxon>Ooceraea</taxon>
    </lineage>
</organism>
<sequence>MLVARANGWGDATKAVALVSCLRGRARAVLGTLEDPELFAFSELKAKLEVRFGESAYAQDYYLQFTNRRQGSGEDFATLGAELERLSKLAYPECTTEAREKIACSQFVAALSDGYIRQALQLEGITSLRMAVERAKTVKIINENSFPKRKEGTVVRIPPAEVSVRMVESGKVQRPEEATRRKRPVQKGRTERKKSVGNAEPRVIFVRNARA</sequence>
<keyword evidence="3" id="KW-1185">Reference proteome</keyword>
<feature type="region of interest" description="Disordered" evidence="1">
    <location>
        <begin position="169"/>
        <end position="202"/>
    </location>
</feature>
<dbReference type="EMBL" id="KK107048">
    <property type="protein sequence ID" value="EZA61681.1"/>
    <property type="molecule type" value="Genomic_DNA"/>
</dbReference>
<dbReference type="OMA" id="IARANSW"/>
<evidence type="ECO:0000313" key="3">
    <source>
        <dbReference type="Proteomes" id="UP000053097"/>
    </source>
</evidence>